<sequence length="145" mass="16888">MNVTTIPQHVRWGPNDERPAGISIIGENGVESTFMRWNDLQSELEHKLMPQLFVKPEGFRFQARDHQNKSDWLVQIIDGRGEWFCDVWLGGNPDNGWAFDGFVHVGDPAEAPHVWQSYQRYSDGTYRRLPSRVASLDQFRDRNMK</sequence>
<dbReference type="Proteomes" id="UP001565471">
    <property type="component" value="Unassembled WGS sequence"/>
</dbReference>
<comment type="caution">
    <text evidence="1">The sequence shown here is derived from an EMBL/GenBank/DDBJ whole genome shotgun (WGS) entry which is preliminary data.</text>
</comment>
<dbReference type="RefSeq" id="WP_253576808.1">
    <property type="nucleotide sequence ID" value="NZ_CP126026.1"/>
</dbReference>
<evidence type="ECO:0000313" key="1">
    <source>
        <dbReference type="EMBL" id="MEY9320432.1"/>
    </source>
</evidence>
<accession>A0ABV4FC44</accession>
<evidence type="ECO:0000313" key="2">
    <source>
        <dbReference type="Proteomes" id="UP001565471"/>
    </source>
</evidence>
<keyword evidence="2" id="KW-1185">Reference proteome</keyword>
<dbReference type="EMBL" id="JBGBZA010000002">
    <property type="protein sequence ID" value="MEY9320432.1"/>
    <property type="molecule type" value="Genomic_DNA"/>
</dbReference>
<name>A0ABV4FC44_BRAEL</name>
<proteinExistence type="predicted"/>
<organism evidence="1 2">
    <name type="scientific">Bradyrhizobium elkanii</name>
    <dbReference type="NCBI Taxonomy" id="29448"/>
    <lineage>
        <taxon>Bacteria</taxon>
        <taxon>Pseudomonadati</taxon>
        <taxon>Pseudomonadota</taxon>
        <taxon>Alphaproteobacteria</taxon>
        <taxon>Hyphomicrobiales</taxon>
        <taxon>Nitrobacteraceae</taxon>
        <taxon>Bradyrhizobium</taxon>
    </lineage>
</organism>
<gene>
    <name evidence="1" type="ORF">ABIF29_007231</name>
</gene>
<reference evidence="1 2" key="1">
    <citation type="submission" date="2024-07" db="EMBL/GenBank/DDBJ databases">
        <title>Genomic Encyclopedia of Type Strains, Phase V (KMG-V): Genome sequencing to study the core and pangenomes of soil and plant-associated prokaryotes.</title>
        <authorList>
            <person name="Whitman W."/>
        </authorList>
    </citation>
    <scope>NUCLEOTIDE SEQUENCE [LARGE SCALE GENOMIC DNA]</scope>
    <source>
        <strain evidence="1 2">USDA 415</strain>
    </source>
</reference>
<protein>
    <submittedName>
        <fullName evidence="1">Uncharacterized protein</fullName>
    </submittedName>
</protein>